<evidence type="ECO:0000313" key="3">
    <source>
        <dbReference type="EMBL" id="RRT82242.1"/>
    </source>
</evidence>
<sequence length="282" mass="31246">MRKEIFQYIQTGQEAIARIRVEYIIRELNILAGYEIIELFCEFVLARVPILETQRSCPVELQEAVASIIFASSRCSDLPELLHIRNLFSTKYVKEFVAAASELRPESNVNRMIIEKLTVTAPPAELKVKVLKAITQEYNLEWESSNTESELNKKHEDLLDGLNHMELQAPVIESSTNPSTKNGVFVSSVKEKPDQLQQSPAPSIAGPSLLTNKISSTIADKVDAATSETEAPSVNYRSCSSRSSSDVLEKARAAIAWADRASAAELVKVKQPCQSGNFSQCN</sequence>
<evidence type="ECO:0000256" key="1">
    <source>
        <dbReference type="ARBA" id="ARBA00005536"/>
    </source>
</evidence>
<dbReference type="Pfam" id="PF03398">
    <property type="entry name" value="Ist1"/>
    <property type="match status" value="1"/>
</dbReference>
<evidence type="ECO:0008006" key="5">
    <source>
        <dbReference type="Google" id="ProtNLM"/>
    </source>
</evidence>
<feature type="region of interest" description="Disordered" evidence="2">
    <location>
        <begin position="188"/>
        <end position="207"/>
    </location>
</feature>
<dbReference type="InterPro" id="IPR042277">
    <property type="entry name" value="IST1-like"/>
</dbReference>
<accession>A0A427B133</accession>
<dbReference type="Proteomes" id="UP000287651">
    <property type="component" value="Unassembled WGS sequence"/>
</dbReference>
<reference evidence="3 4" key="1">
    <citation type="journal article" date="2014" name="Agronomy (Basel)">
        <title>A Draft Genome Sequence for Ensete ventricosum, the Drought-Tolerant Tree Against Hunger.</title>
        <authorList>
            <person name="Harrison J."/>
            <person name="Moore K.A."/>
            <person name="Paszkiewicz K."/>
            <person name="Jones T."/>
            <person name="Grant M."/>
            <person name="Ambacheew D."/>
            <person name="Muzemil S."/>
            <person name="Studholme D.J."/>
        </authorList>
    </citation>
    <scope>NUCLEOTIDE SEQUENCE [LARGE SCALE GENOMIC DNA]</scope>
</reference>
<proteinExistence type="inferred from homology"/>
<organism evidence="3 4">
    <name type="scientific">Ensete ventricosum</name>
    <name type="common">Abyssinian banana</name>
    <name type="synonym">Musa ensete</name>
    <dbReference type="NCBI Taxonomy" id="4639"/>
    <lineage>
        <taxon>Eukaryota</taxon>
        <taxon>Viridiplantae</taxon>
        <taxon>Streptophyta</taxon>
        <taxon>Embryophyta</taxon>
        <taxon>Tracheophyta</taxon>
        <taxon>Spermatophyta</taxon>
        <taxon>Magnoliopsida</taxon>
        <taxon>Liliopsida</taxon>
        <taxon>Zingiberales</taxon>
        <taxon>Musaceae</taxon>
        <taxon>Ensete</taxon>
    </lineage>
</organism>
<dbReference type="FunFam" id="1.20.1260.60:FF:000003">
    <property type="entry name" value="IST1-like protein isoform A"/>
    <property type="match status" value="1"/>
</dbReference>
<comment type="similarity">
    <text evidence="1">Belongs to the IST1 family.</text>
</comment>
<gene>
    <name evidence="3" type="ORF">B296_00002783</name>
</gene>
<dbReference type="PANTHER" id="PTHR12161:SF81">
    <property type="entry name" value="OS01G0687700 PROTEIN"/>
    <property type="match status" value="1"/>
</dbReference>
<dbReference type="AlphaFoldDB" id="A0A427B133"/>
<dbReference type="InterPro" id="IPR005061">
    <property type="entry name" value="Ist1"/>
</dbReference>
<comment type="caution">
    <text evidence="3">The sequence shown here is derived from an EMBL/GenBank/DDBJ whole genome shotgun (WGS) entry which is preliminary data.</text>
</comment>
<dbReference type="PANTHER" id="PTHR12161">
    <property type="entry name" value="IST1 FAMILY MEMBER"/>
    <property type="match status" value="1"/>
</dbReference>
<evidence type="ECO:0000256" key="2">
    <source>
        <dbReference type="SAM" id="MobiDB-lite"/>
    </source>
</evidence>
<dbReference type="GO" id="GO:0015031">
    <property type="term" value="P:protein transport"/>
    <property type="evidence" value="ECO:0007669"/>
    <property type="project" value="InterPro"/>
</dbReference>
<protein>
    <recommendedName>
        <fullName evidence="5">IST1-like protein</fullName>
    </recommendedName>
</protein>
<dbReference type="Gene3D" id="1.20.1260.60">
    <property type="entry name" value="Vacuolar protein sorting-associated protein Ist1"/>
    <property type="match status" value="1"/>
</dbReference>
<dbReference type="EMBL" id="AMZH03000732">
    <property type="protein sequence ID" value="RRT82242.1"/>
    <property type="molecule type" value="Genomic_DNA"/>
</dbReference>
<name>A0A427B133_ENSVE</name>
<evidence type="ECO:0000313" key="4">
    <source>
        <dbReference type="Proteomes" id="UP000287651"/>
    </source>
</evidence>